<comment type="function">
    <text evidence="1 11">Probable transporter of a GTP-driven Fe(2+) uptake system.</text>
</comment>
<evidence type="ECO:0000259" key="12">
    <source>
        <dbReference type="PROSITE" id="PS51711"/>
    </source>
</evidence>
<feature type="transmembrane region" description="Helical" evidence="11">
    <location>
        <begin position="544"/>
        <end position="566"/>
    </location>
</feature>
<organism evidence="13 14">
    <name type="scientific">Clostridium malenominatum</name>
    <dbReference type="NCBI Taxonomy" id="1539"/>
    <lineage>
        <taxon>Bacteria</taxon>
        <taxon>Bacillati</taxon>
        <taxon>Bacillota</taxon>
        <taxon>Clostridia</taxon>
        <taxon>Eubacteriales</taxon>
        <taxon>Clostridiaceae</taxon>
        <taxon>Clostridium</taxon>
    </lineage>
</organism>
<evidence type="ECO:0000256" key="9">
    <source>
        <dbReference type="ARBA" id="ARBA00023136"/>
    </source>
</evidence>
<accession>A0ABP3UD10</accession>
<evidence type="ECO:0000256" key="1">
    <source>
        <dbReference type="ARBA" id="ARBA00003926"/>
    </source>
</evidence>
<keyword evidence="11" id="KW-0410">Iron transport</keyword>
<dbReference type="InterPro" id="IPR041069">
    <property type="entry name" value="FeoB_Cyto"/>
</dbReference>
<evidence type="ECO:0000256" key="10">
    <source>
        <dbReference type="NCBIfam" id="TIGR00437"/>
    </source>
</evidence>
<dbReference type="RefSeq" id="WP_343770111.1">
    <property type="nucleotide sequence ID" value="NZ_BAAACF010000003.1"/>
</dbReference>
<proteinExistence type="inferred from homology"/>
<feature type="transmembrane region" description="Helical" evidence="11">
    <location>
        <begin position="372"/>
        <end position="393"/>
    </location>
</feature>
<dbReference type="Pfam" id="PF17910">
    <property type="entry name" value="FeoB_Cyto"/>
    <property type="match status" value="1"/>
</dbReference>
<keyword evidence="6" id="KW-0547">Nucleotide-binding</keyword>
<keyword evidence="14" id="KW-1185">Reference proteome</keyword>
<dbReference type="InterPro" id="IPR003373">
    <property type="entry name" value="Fe2_transport_prot-B"/>
</dbReference>
<evidence type="ECO:0000313" key="13">
    <source>
        <dbReference type="EMBL" id="GAA0727254.1"/>
    </source>
</evidence>
<keyword evidence="8 11" id="KW-0342">GTP-binding</keyword>
<feature type="domain" description="FeoB-type G" evidence="12">
    <location>
        <begin position="26"/>
        <end position="188"/>
    </location>
</feature>
<dbReference type="Gene3D" id="1.10.287.1770">
    <property type="match status" value="1"/>
</dbReference>
<evidence type="ECO:0000313" key="14">
    <source>
        <dbReference type="Proteomes" id="UP001500339"/>
    </source>
</evidence>
<evidence type="ECO:0000256" key="2">
    <source>
        <dbReference type="ARBA" id="ARBA00004651"/>
    </source>
</evidence>
<dbReference type="InterPro" id="IPR027417">
    <property type="entry name" value="P-loop_NTPase"/>
</dbReference>
<comment type="subcellular location">
    <subcellularLocation>
        <location evidence="2 11">Cell membrane</location>
        <topology evidence="2 11">Multi-pass membrane protein</topology>
    </subcellularLocation>
</comment>
<feature type="transmembrane region" description="Helical" evidence="11">
    <location>
        <begin position="308"/>
        <end position="326"/>
    </location>
</feature>
<evidence type="ECO:0000256" key="3">
    <source>
        <dbReference type="ARBA" id="ARBA00022448"/>
    </source>
</evidence>
<dbReference type="NCBIfam" id="TIGR00437">
    <property type="entry name" value="feoB"/>
    <property type="match status" value="1"/>
</dbReference>
<dbReference type="InterPro" id="IPR030389">
    <property type="entry name" value="G_FEOB_dom"/>
</dbReference>
<dbReference type="Pfam" id="PF02421">
    <property type="entry name" value="FeoB_N"/>
    <property type="match status" value="1"/>
</dbReference>
<keyword evidence="9 11" id="KW-0472">Membrane</keyword>
<evidence type="ECO:0000256" key="11">
    <source>
        <dbReference type="RuleBase" id="RU362098"/>
    </source>
</evidence>
<dbReference type="Pfam" id="PF07664">
    <property type="entry name" value="FeoB_C"/>
    <property type="match status" value="1"/>
</dbReference>
<keyword evidence="7 11" id="KW-1133">Transmembrane helix</keyword>
<dbReference type="InterPro" id="IPR011640">
    <property type="entry name" value="Fe2_transport_prot_B_C"/>
</dbReference>
<keyword evidence="3 11" id="KW-0813">Transport</keyword>
<evidence type="ECO:0000256" key="6">
    <source>
        <dbReference type="ARBA" id="ARBA00022741"/>
    </source>
</evidence>
<dbReference type="PANTHER" id="PTHR43185:SF2">
    <property type="entry name" value="FERROUS IRON TRANSPORT PROTEIN B"/>
    <property type="match status" value="1"/>
</dbReference>
<keyword evidence="11" id="KW-0408">Iron</keyword>
<reference evidence="14" key="1">
    <citation type="journal article" date="2019" name="Int. J. Syst. Evol. Microbiol.">
        <title>The Global Catalogue of Microorganisms (GCM) 10K type strain sequencing project: providing services to taxonomists for standard genome sequencing and annotation.</title>
        <authorList>
            <consortium name="The Broad Institute Genomics Platform"/>
            <consortium name="The Broad Institute Genome Sequencing Center for Infectious Disease"/>
            <person name="Wu L."/>
            <person name="Ma J."/>
        </authorList>
    </citation>
    <scope>NUCLEOTIDE SEQUENCE [LARGE SCALE GENOMIC DNA]</scope>
    <source>
        <strain evidence="14">JCM 1405</strain>
    </source>
</reference>
<gene>
    <name evidence="13" type="primary">feoB_3</name>
    <name evidence="13" type="ORF">GCM10008905_24640</name>
</gene>
<dbReference type="EMBL" id="BAAACF010000003">
    <property type="protein sequence ID" value="GAA0727254.1"/>
    <property type="molecule type" value="Genomic_DNA"/>
</dbReference>
<evidence type="ECO:0000256" key="5">
    <source>
        <dbReference type="ARBA" id="ARBA00022692"/>
    </source>
</evidence>
<feature type="transmembrane region" description="Helical" evidence="11">
    <location>
        <begin position="679"/>
        <end position="702"/>
    </location>
</feature>
<dbReference type="Gene3D" id="3.40.50.300">
    <property type="entry name" value="P-loop containing nucleotide triphosphate hydrolases"/>
    <property type="match status" value="1"/>
</dbReference>
<protein>
    <recommendedName>
        <fullName evidence="10 11">Ferrous iron transport protein B</fullName>
    </recommendedName>
</protein>
<dbReference type="Pfam" id="PF07670">
    <property type="entry name" value="Gate"/>
    <property type="match status" value="2"/>
</dbReference>
<dbReference type="CDD" id="cd01879">
    <property type="entry name" value="FeoB"/>
    <property type="match status" value="1"/>
</dbReference>
<evidence type="ECO:0000256" key="7">
    <source>
        <dbReference type="ARBA" id="ARBA00022989"/>
    </source>
</evidence>
<name>A0ABP3UD10_9CLOT</name>
<comment type="caution">
    <text evidence="11">Lacks conserved residue(s) required for the propagation of feature annotation.</text>
</comment>
<dbReference type="SUPFAM" id="SSF52540">
    <property type="entry name" value="P-loop containing nucleoside triphosphate hydrolases"/>
    <property type="match status" value="1"/>
</dbReference>
<feature type="transmembrane region" description="Helical" evidence="11">
    <location>
        <begin position="447"/>
        <end position="475"/>
    </location>
</feature>
<evidence type="ECO:0000256" key="4">
    <source>
        <dbReference type="ARBA" id="ARBA00022475"/>
    </source>
</evidence>
<feature type="transmembrane region" description="Helical" evidence="11">
    <location>
        <begin position="481"/>
        <end position="504"/>
    </location>
</feature>
<dbReference type="Proteomes" id="UP001500339">
    <property type="component" value="Unassembled WGS sequence"/>
</dbReference>
<dbReference type="PROSITE" id="PS51711">
    <property type="entry name" value="G_FEOB"/>
    <property type="match status" value="1"/>
</dbReference>
<comment type="similarity">
    <text evidence="11">Belongs to the TRAFAC class TrmE-Era-EngA-EngB-Septin-like GTPase superfamily. FeoB GTPase (TC 9.A.8) family.</text>
</comment>
<evidence type="ECO:0000256" key="8">
    <source>
        <dbReference type="ARBA" id="ARBA00023134"/>
    </source>
</evidence>
<dbReference type="InterPro" id="IPR050860">
    <property type="entry name" value="FeoB_GTPase"/>
</dbReference>
<sequence>MGLTSQSTGIFLIKEMLDIKINPEKDIVIALAGNPNTGKSTLFNSLTGMRQHTGNWTGKTVTTAHGNYEYKDKNFILVDLPGTYSLLSSSVEEEVARDFICFGNPHATIVITDATSLERNLNLVLQILEMTDNVVVCVNLLDEAERKKIKINLDELSKILGVPVIGTSARSGEGLDDLMEAVYNVATNMTCTNPLKIRYNSAIEDMIEDIEPSLNNICEGKLDSRWLGVKLIDGEDSILKSIDTYLNYSISEDKNLIDIINRSENLRYEIASSIVKQSEEIAKQVVTFEKTDYNHIDRKIDSVLTSKLFGIPLMILMLGIIFWITIEGANYPSQMLSNMFFAIENKLTELFISNGWPQGLHDVLILGVYRTLGWVISVMLPPMAIFFPLFTLLEDLGYLPRVAFNLDNFFKKACAHGKQALTMCMGFGCNAAGVIGCRIIDSPRERLIAIITNFFVPCNGRFPTLIAITTIFIAGASNSPYQSLIGTLTITGVIVLGVMVTLLMSKFLSKTILKGVPSSFALELPPYRKPQVGKILVRSIFDRTIFVLGRAVAIAAPAGLVIWIMANITVGNLTLLDHGANFLEPLAYAIGMDGYILMAFILGFPANEIVMPIIIMSYMSTGAMIELDNLNALRDLLIANGWTWLTAINVMLFCLMHFPCGTTLLTIKKETKSWKWTSVAFLLPTILGLLVCFTVTSVVRLVL</sequence>
<feature type="transmembrane region" description="Helical" evidence="11">
    <location>
        <begin position="647"/>
        <end position="667"/>
    </location>
</feature>
<dbReference type="PANTHER" id="PTHR43185">
    <property type="entry name" value="FERROUS IRON TRANSPORT PROTEIN B"/>
    <property type="match status" value="1"/>
</dbReference>
<keyword evidence="5 11" id="KW-0812">Transmembrane</keyword>
<comment type="caution">
    <text evidence="13">The sequence shown here is derived from an EMBL/GenBank/DDBJ whole genome shotgun (WGS) entry which is preliminary data.</text>
</comment>
<keyword evidence="4" id="KW-1003">Cell membrane</keyword>
<dbReference type="InterPro" id="IPR011642">
    <property type="entry name" value="Gate_dom"/>
</dbReference>
<keyword evidence="11" id="KW-0406">Ion transport</keyword>